<feature type="transmembrane region" description="Helical" evidence="2">
    <location>
        <begin position="40"/>
        <end position="62"/>
    </location>
</feature>
<evidence type="ECO:0000313" key="4">
    <source>
        <dbReference type="Proteomes" id="UP000518300"/>
    </source>
</evidence>
<keyword evidence="2" id="KW-1133">Transmembrane helix</keyword>
<protein>
    <submittedName>
        <fullName evidence="3">Peptidase M23</fullName>
    </submittedName>
</protein>
<evidence type="ECO:0000313" key="3">
    <source>
        <dbReference type="EMBL" id="NMO15811.1"/>
    </source>
</evidence>
<dbReference type="InterPro" id="IPR011055">
    <property type="entry name" value="Dup_hybrid_motif"/>
</dbReference>
<organism evidence="3 4">
    <name type="scientific">Pyxidicoccus fallax</name>
    <dbReference type="NCBI Taxonomy" id="394095"/>
    <lineage>
        <taxon>Bacteria</taxon>
        <taxon>Pseudomonadati</taxon>
        <taxon>Myxococcota</taxon>
        <taxon>Myxococcia</taxon>
        <taxon>Myxococcales</taxon>
        <taxon>Cystobacterineae</taxon>
        <taxon>Myxococcaceae</taxon>
        <taxon>Pyxidicoccus</taxon>
    </lineage>
</organism>
<comment type="caution">
    <text evidence="3">The sequence shown here is derived from an EMBL/GenBank/DDBJ whole genome shotgun (WGS) entry which is preliminary data.</text>
</comment>
<sequence length="216" mass="22322">MGAAAAREAAAPEVTPASPQYAVPQRNPQRKKPLMKTMKLTMAAVALVAAGWATTVAAATAVGPICDTAARVGSTTYYSCSGSSHNALDMSNGTCSVWNHRGMINVSRYYGYYGGCANNCSGGTTCNGGAGNYYVVTGGSGWDFRQLHLNSNVSSGSKTCDRCALGLVGSTGNSTGAHVHADNRQYGTRKTAWYTSVGTTCGSSAYCNNRVGTPTL</sequence>
<dbReference type="Gene3D" id="2.70.70.10">
    <property type="entry name" value="Glucose Permease (Domain IIA)"/>
    <property type="match status" value="1"/>
</dbReference>
<accession>A0A848LGK5</accession>
<gene>
    <name evidence="3" type="ORF">HG543_13245</name>
</gene>
<dbReference type="CDD" id="cd12797">
    <property type="entry name" value="M23_peptidase"/>
    <property type="match status" value="1"/>
</dbReference>
<name>A0A848LGK5_9BACT</name>
<proteinExistence type="predicted"/>
<evidence type="ECO:0000256" key="2">
    <source>
        <dbReference type="SAM" id="Phobius"/>
    </source>
</evidence>
<evidence type="ECO:0000256" key="1">
    <source>
        <dbReference type="SAM" id="MobiDB-lite"/>
    </source>
</evidence>
<keyword evidence="2" id="KW-0472">Membrane</keyword>
<reference evidence="3 4" key="1">
    <citation type="submission" date="2020-04" db="EMBL/GenBank/DDBJ databases">
        <title>Draft genome of Pyxidicoccus fallax type strain.</title>
        <authorList>
            <person name="Whitworth D.E."/>
        </authorList>
    </citation>
    <scope>NUCLEOTIDE SEQUENCE [LARGE SCALE GENOMIC DNA]</scope>
    <source>
        <strain evidence="3 4">DSM 14698</strain>
    </source>
</reference>
<dbReference type="Proteomes" id="UP000518300">
    <property type="component" value="Unassembled WGS sequence"/>
</dbReference>
<feature type="region of interest" description="Disordered" evidence="1">
    <location>
        <begin position="1"/>
        <end position="30"/>
    </location>
</feature>
<keyword evidence="4" id="KW-1185">Reference proteome</keyword>
<keyword evidence="2" id="KW-0812">Transmembrane</keyword>
<dbReference type="AlphaFoldDB" id="A0A848LGK5"/>
<feature type="compositionally biased region" description="Low complexity" evidence="1">
    <location>
        <begin position="1"/>
        <end position="11"/>
    </location>
</feature>
<dbReference type="EMBL" id="JABBJJ010000048">
    <property type="protein sequence ID" value="NMO15811.1"/>
    <property type="molecule type" value="Genomic_DNA"/>
</dbReference>